<feature type="domain" description="Integrase catalytic" evidence="1">
    <location>
        <begin position="252"/>
        <end position="433"/>
    </location>
</feature>
<evidence type="ECO:0000259" key="1">
    <source>
        <dbReference type="PROSITE" id="PS50994"/>
    </source>
</evidence>
<dbReference type="Pfam" id="PF18701">
    <property type="entry name" value="DUF5641"/>
    <property type="match status" value="1"/>
</dbReference>
<name>A0AAJ6QQX8_9ACAR</name>
<dbReference type="Proteomes" id="UP000694867">
    <property type="component" value="Unplaced"/>
</dbReference>
<accession>A0AAJ6QQX8</accession>
<dbReference type="PANTHER" id="PTHR47331">
    <property type="entry name" value="PHD-TYPE DOMAIN-CONTAINING PROTEIN"/>
    <property type="match status" value="1"/>
</dbReference>
<dbReference type="GO" id="GO:0003676">
    <property type="term" value="F:nucleic acid binding"/>
    <property type="evidence" value="ECO:0007669"/>
    <property type="project" value="InterPro"/>
</dbReference>
<keyword evidence="2" id="KW-1185">Reference proteome</keyword>
<reference evidence="3" key="1">
    <citation type="submission" date="2025-08" db="UniProtKB">
        <authorList>
            <consortium name="RefSeq"/>
        </authorList>
    </citation>
    <scope>IDENTIFICATION</scope>
</reference>
<dbReference type="RefSeq" id="XP_003740983.2">
    <property type="nucleotide sequence ID" value="XM_003740935.2"/>
</dbReference>
<dbReference type="PROSITE" id="PS50994">
    <property type="entry name" value="INTEGRASE"/>
    <property type="match status" value="1"/>
</dbReference>
<evidence type="ECO:0000313" key="2">
    <source>
        <dbReference type="Proteomes" id="UP000694867"/>
    </source>
</evidence>
<dbReference type="SUPFAM" id="SSF53098">
    <property type="entry name" value="Ribonuclease H-like"/>
    <property type="match status" value="1"/>
</dbReference>
<protein>
    <submittedName>
        <fullName evidence="3">Uncharacterized protein LOC100902829</fullName>
    </submittedName>
</protein>
<dbReference type="InterPro" id="IPR001584">
    <property type="entry name" value="Integrase_cat-core"/>
</dbReference>
<dbReference type="KEGG" id="goe:100902829"/>
<dbReference type="Pfam" id="PF05380">
    <property type="entry name" value="Peptidase_A17"/>
    <property type="match status" value="1"/>
</dbReference>
<organism evidence="2 3">
    <name type="scientific">Galendromus occidentalis</name>
    <name type="common">western predatory mite</name>
    <dbReference type="NCBI Taxonomy" id="34638"/>
    <lineage>
        <taxon>Eukaryota</taxon>
        <taxon>Metazoa</taxon>
        <taxon>Ecdysozoa</taxon>
        <taxon>Arthropoda</taxon>
        <taxon>Chelicerata</taxon>
        <taxon>Arachnida</taxon>
        <taxon>Acari</taxon>
        <taxon>Parasitiformes</taxon>
        <taxon>Mesostigmata</taxon>
        <taxon>Gamasina</taxon>
        <taxon>Phytoseioidea</taxon>
        <taxon>Phytoseiidae</taxon>
        <taxon>Typhlodrominae</taxon>
        <taxon>Galendromus</taxon>
    </lineage>
</organism>
<dbReference type="GeneID" id="100902829"/>
<dbReference type="AlphaFoldDB" id="A0AAJ6QQX8"/>
<dbReference type="InterPro" id="IPR036397">
    <property type="entry name" value="RNaseH_sf"/>
</dbReference>
<dbReference type="GO" id="GO:0015074">
    <property type="term" value="P:DNA integration"/>
    <property type="evidence" value="ECO:0007669"/>
    <property type="project" value="InterPro"/>
</dbReference>
<proteinExistence type="predicted"/>
<evidence type="ECO:0000313" key="3">
    <source>
        <dbReference type="RefSeq" id="XP_003740983.2"/>
    </source>
</evidence>
<sequence>MAKSRLAPRDRITIPRLELLAALIAVRLKEFLTQNLSIAFEAYRFYTDSAITFHWVTFANPGAWKTYVSNLVIEIRANSRPEEWFHVKGKRNIAADLATRGVSAEALEKSTEWWIGPEWLRLPLEQQPLSRPSASDDDVAGVRSELRAIVAPIVSQRPLLDLARHSSAGRAVRVLANVLRFCSLIRHSPLPDVKLLRQTAECHLIRWAQCEHFHTEIEAVRSKERIPGNSKLGAFNLFLDEDGLLRARTRAELRDPFHVTGVDFCGPFHIRQRQGTHKAYVAVFTCTTIRAVHLELVPSQSTPQTHLAIRRFLASHPACIRFISDNGASFVKAATELKRLFNTVRNPDVRKVLNGRSIDWSFITPRMPSHGGFYEGAVGILKSALIKTLGRSLIGYEEFRTVLCELAAIINERPLTYVPNDANEPTAITSAHFLRGGFFHRGYAGLLQTDKLRSDELATADDLRRGLALRTTYFKSVSVRWFREYLSLLRSANATRGKRSPPIRVDDVCILGEDNVARVRWPLVRVIEAHAGRDGLVRTYTVKFAAEPLSSCTL</sequence>
<dbReference type="InterPro" id="IPR012337">
    <property type="entry name" value="RNaseH-like_sf"/>
</dbReference>
<dbReference type="Gene3D" id="3.30.420.10">
    <property type="entry name" value="Ribonuclease H-like superfamily/Ribonuclease H"/>
    <property type="match status" value="1"/>
</dbReference>
<dbReference type="InterPro" id="IPR040676">
    <property type="entry name" value="DUF5641"/>
</dbReference>
<gene>
    <name evidence="3" type="primary">LOC100902829</name>
</gene>
<dbReference type="InterPro" id="IPR008042">
    <property type="entry name" value="Retrotrans_Pao"/>
</dbReference>